<organism evidence="1 2">
    <name type="scientific">Dendrolimus kikuchii</name>
    <dbReference type="NCBI Taxonomy" id="765133"/>
    <lineage>
        <taxon>Eukaryota</taxon>
        <taxon>Metazoa</taxon>
        <taxon>Ecdysozoa</taxon>
        <taxon>Arthropoda</taxon>
        <taxon>Hexapoda</taxon>
        <taxon>Insecta</taxon>
        <taxon>Pterygota</taxon>
        <taxon>Neoptera</taxon>
        <taxon>Endopterygota</taxon>
        <taxon>Lepidoptera</taxon>
        <taxon>Glossata</taxon>
        <taxon>Ditrysia</taxon>
        <taxon>Bombycoidea</taxon>
        <taxon>Lasiocampidae</taxon>
        <taxon>Dendrolimus</taxon>
    </lineage>
</organism>
<evidence type="ECO:0000313" key="2">
    <source>
        <dbReference type="Proteomes" id="UP000824533"/>
    </source>
</evidence>
<dbReference type="Proteomes" id="UP000824533">
    <property type="component" value="Linkage Group LG13"/>
</dbReference>
<reference evidence="1 2" key="1">
    <citation type="journal article" date="2021" name="Front. Genet.">
        <title>Chromosome-Level Genome Assembly Reveals Significant Gene Expansion in the Toll and IMD Signaling Pathways of Dendrolimus kikuchii.</title>
        <authorList>
            <person name="Zhou J."/>
            <person name="Wu P."/>
            <person name="Xiong Z."/>
            <person name="Liu N."/>
            <person name="Zhao N."/>
            <person name="Ji M."/>
            <person name="Qiu Y."/>
            <person name="Yang B."/>
        </authorList>
    </citation>
    <scope>NUCLEOTIDE SEQUENCE [LARGE SCALE GENOMIC DNA]</scope>
    <source>
        <strain evidence="1">Ann1</strain>
    </source>
</reference>
<sequence>MPGNARKFVRVTKLLLAGVTIFCVSWIACINEWHTRIRWNGKQGDSARRFSTMRTIVAYSEEKQAELDRPSPVTCDRLPAFPELPHINRTWMPGIAQEPDWQRVEGTQVSLYAAYYDNRTPQKYVRILASYHGRNFSASGILYCQTRSQNSYEESLEVVTAKPLEIWWHEWDTLSAEIDSPLLLSCPLTESLFNTAIVSIVTEPCENPTNSFIINPVKRNRYKRKFTICVKDMNFNEDISQYLIEWIETNKILGADIIDIYVDNVSKDIEAVLSYYRDKNQLRLFNVPTKYKPDRTFWQRRRDHIITYNDCLYRNMEESEFIIPIDIDEIVLPKIATTWSELISRLTNLGWSPIEHSSIMIRNVFFFEFMQKRVTLQPEDLTVHENITYVKRDDVRIDNDARFNNNEIKSPVFNLSNEVIDVKIHNKFNDKYKTTCGIEFPKPKLLSHFISSAKISPIGHYSKSFMLTKRVLTAFNHYPLASLGAIGISGWSAPFNEVQLNHYKKSCNTTMVSECEQYNKRTRLDRGAQRLESQLLSALANVICSGIKII</sequence>
<protein>
    <submittedName>
        <fullName evidence="1">Uncharacterized protein</fullName>
    </submittedName>
</protein>
<proteinExistence type="predicted"/>
<gene>
    <name evidence="1" type="ORF">K1T71_007782</name>
</gene>
<dbReference type="EMBL" id="CM034399">
    <property type="protein sequence ID" value="KAJ0176603.1"/>
    <property type="molecule type" value="Genomic_DNA"/>
</dbReference>
<evidence type="ECO:0000313" key="1">
    <source>
        <dbReference type="EMBL" id="KAJ0176603.1"/>
    </source>
</evidence>
<comment type="caution">
    <text evidence="1">The sequence shown here is derived from an EMBL/GenBank/DDBJ whole genome shotgun (WGS) entry which is preliminary data.</text>
</comment>
<name>A0ACC1CY76_9NEOP</name>
<keyword evidence="2" id="KW-1185">Reference proteome</keyword>
<accession>A0ACC1CY76</accession>